<name>E5A9E1_LEPMJ</name>
<keyword evidence="7" id="KW-1185">Reference proteome</keyword>
<dbReference type="PANTHER" id="PTHR45969">
    <property type="entry name" value="RING ZINC FINGER PROTEIN-RELATED"/>
    <property type="match status" value="1"/>
</dbReference>
<accession>E5A9E1</accession>
<dbReference type="VEuPathDB" id="FungiDB:LEMA_P014120.1"/>
<dbReference type="Proteomes" id="UP000002668">
    <property type="component" value="Genome"/>
</dbReference>
<evidence type="ECO:0000256" key="1">
    <source>
        <dbReference type="ARBA" id="ARBA00022723"/>
    </source>
</evidence>
<protein>
    <recommendedName>
        <fullName evidence="5">RING-type domain-containing protein</fullName>
    </recommendedName>
</protein>
<organism evidence="7">
    <name type="scientific">Leptosphaeria maculans (strain JN3 / isolate v23.1.3 / race Av1-4-5-6-7-8)</name>
    <name type="common">Blackleg fungus</name>
    <name type="synonym">Phoma lingam</name>
    <dbReference type="NCBI Taxonomy" id="985895"/>
    <lineage>
        <taxon>Eukaryota</taxon>
        <taxon>Fungi</taxon>
        <taxon>Dikarya</taxon>
        <taxon>Ascomycota</taxon>
        <taxon>Pezizomycotina</taxon>
        <taxon>Dothideomycetes</taxon>
        <taxon>Pleosporomycetidae</taxon>
        <taxon>Pleosporales</taxon>
        <taxon>Pleosporineae</taxon>
        <taxon>Leptosphaeriaceae</taxon>
        <taxon>Plenodomus</taxon>
        <taxon>Plenodomus lingam/Leptosphaeria maculans species complex</taxon>
    </lineage>
</organism>
<gene>
    <name evidence="6" type="ORF">LEMA_P014120.1</name>
</gene>
<dbReference type="EMBL" id="FP929138">
    <property type="protein sequence ID" value="CBY00282.1"/>
    <property type="molecule type" value="Genomic_DNA"/>
</dbReference>
<dbReference type="PROSITE" id="PS50089">
    <property type="entry name" value="ZF_RING_2"/>
    <property type="match status" value="1"/>
</dbReference>
<dbReference type="InterPro" id="IPR013083">
    <property type="entry name" value="Znf_RING/FYVE/PHD"/>
</dbReference>
<keyword evidence="3" id="KW-0862">Zinc</keyword>
<dbReference type="OrthoDB" id="8062037at2759"/>
<dbReference type="SUPFAM" id="SSF57850">
    <property type="entry name" value="RING/U-box"/>
    <property type="match status" value="1"/>
</dbReference>
<keyword evidence="2 4" id="KW-0863">Zinc-finger</keyword>
<evidence type="ECO:0000259" key="5">
    <source>
        <dbReference type="PROSITE" id="PS50089"/>
    </source>
</evidence>
<evidence type="ECO:0000256" key="2">
    <source>
        <dbReference type="ARBA" id="ARBA00022771"/>
    </source>
</evidence>
<feature type="domain" description="RING-type" evidence="5">
    <location>
        <begin position="558"/>
        <end position="619"/>
    </location>
</feature>
<dbReference type="GO" id="GO:0016567">
    <property type="term" value="P:protein ubiquitination"/>
    <property type="evidence" value="ECO:0007669"/>
    <property type="project" value="TreeGrafter"/>
</dbReference>
<dbReference type="AlphaFoldDB" id="E5A9E1"/>
<proteinExistence type="predicted"/>
<evidence type="ECO:0000313" key="7">
    <source>
        <dbReference type="Proteomes" id="UP000002668"/>
    </source>
</evidence>
<dbReference type="GO" id="GO:0061630">
    <property type="term" value="F:ubiquitin protein ligase activity"/>
    <property type="evidence" value="ECO:0007669"/>
    <property type="project" value="TreeGrafter"/>
</dbReference>
<dbReference type="GO" id="GO:0008270">
    <property type="term" value="F:zinc ion binding"/>
    <property type="evidence" value="ECO:0007669"/>
    <property type="project" value="UniProtKB-KW"/>
</dbReference>
<reference evidence="7" key="1">
    <citation type="journal article" date="2011" name="Nat. Commun.">
        <title>Effector diversification within compartments of the Leptosphaeria maculans genome affected by Repeat-Induced Point mutations.</title>
        <authorList>
            <person name="Rouxel T."/>
            <person name="Grandaubert J."/>
            <person name="Hane J.K."/>
            <person name="Hoede C."/>
            <person name="van de Wouw A.P."/>
            <person name="Couloux A."/>
            <person name="Dominguez V."/>
            <person name="Anthouard V."/>
            <person name="Bally P."/>
            <person name="Bourras S."/>
            <person name="Cozijnsen A.J."/>
            <person name="Ciuffetti L.M."/>
            <person name="Degrave A."/>
            <person name="Dilmaghani A."/>
            <person name="Duret L."/>
            <person name="Fudal I."/>
            <person name="Goodwin S.B."/>
            <person name="Gout L."/>
            <person name="Glaser N."/>
            <person name="Linglin J."/>
            <person name="Kema G.H.J."/>
            <person name="Lapalu N."/>
            <person name="Lawrence C.B."/>
            <person name="May K."/>
            <person name="Meyer M."/>
            <person name="Ollivier B."/>
            <person name="Poulain J."/>
            <person name="Schoch C.L."/>
            <person name="Simon A."/>
            <person name="Spatafora J.W."/>
            <person name="Stachowiak A."/>
            <person name="Turgeon B.G."/>
            <person name="Tyler B.M."/>
            <person name="Vincent D."/>
            <person name="Weissenbach J."/>
            <person name="Amselem J."/>
            <person name="Quesneville H."/>
            <person name="Oliver R.P."/>
            <person name="Wincker P."/>
            <person name="Balesdent M.-H."/>
            <person name="Howlett B.J."/>
        </authorList>
    </citation>
    <scope>NUCLEOTIDE SEQUENCE [LARGE SCALE GENOMIC DNA]</scope>
    <source>
        <strain evidence="7">JN3 / isolate v23.1.3 / race Av1-4-5-6-7-8</strain>
    </source>
</reference>
<evidence type="ECO:0000256" key="3">
    <source>
        <dbReference type="ARBA" id="ARBA00022833"/>
    </source>
</evidence>
<sequence>MTEPIQNIGGIIDATILRETLESADAALNPSFVSSRSKTVQASFNNMDSNGLILCRYMEEIFPPHLCVQWQTWYCEQMLKHGIHLQTVTDTVACLPGSTHPILLQETAAKLKIIDDYILRHRKSFFVHAVYLDRYSRADNLRFFLFIDRLMSLNARLKCQTMAEFVSELARVQELSAKWIHAQHPASYTCPYCRTSFSLSTQDYAEILNIQRVMTAGEHIQERALQQLEKLSTDTNDLNELYRDFIDFMGNYFRFHNNTNQVPLLVGKFLTSWLTILSVDIDIMPRTTRPQGHHVPGPNGSAPPVHLQILSSPVPEYTIGLSCEMEDLLSYSMNAPASTTVYKQMQMRIRDLIAVHKFRQEHKSPKSPKSICTLIESVEDIRALDRRYFPPSKGPSRLQNLTDNEVHKQAGQAQDWLFDLLDYHNMVFDRAHHLRTFRSAIGKEMAGQQERWSEKERLYMALTDPTISSPGYRLKFAHILVLQLNLAERLQDVSNFISVRMERIQHAKELDSDLGSTQKAIVDKITSIKVDHFACAVPLSSLQPSAGASMVDQNAGSCPVCQNSYTDLSKFKIQDLIADYPVRIKYCGHILGKCCLEQWMVTRKIDPAKYPHRTCPLCRVQLEGVRAPPMPRLLKQHLKSDRRAMETVQDLKYGFELEPEDCHDAVAACLSMSIACNELLAMIRGQKSDERNASSDEDEKILVERLEEVKKEMRAWGFRGKAAWKDICKEWRDSGVKELGNRVQEVYKELVYRLRTQSIEAECIKLPKPRALEQRAVEPLVSLDLRNDVMTMMSRVRLSPHLFCWAALRLGK</sequence>
<keyword evidence="1" id="KW-0479">Metal-binding</keyword>
<evidence type="ECO:0000313" key="6">
    <source>
        <dbReference type="EMBL" id="CBY00282.1"/>
    </source>
</evidence>
<dbReference type="Gene3D" id="3.30.40.10">
    <property type="entry name" value="Zinc/RING finger domain, C3HC4 (zinc finger)"/>
    <property type="match status" value="1"/>
</dbReference>
<dbReference type="PANTHER" id="PTHR45969:SF69">
    <property type="entry name" value="FINGER DOMAIN PROTEIN, PUTATIVE (AFU_ORTHOLOGUE AFUA_3G12190)-RELATED"/>
    <property type="match status" value="1"/>
</dbReference>
<dbReference type="HOGENOM" id="CLU_347501_0_0_1"/>
<dbReference type="InterPro" id="IPR001841">
    <property type="entry name" value="Znf_RING"/>
</dbReference>
<evidence type="ECO:0000256" key="4">
    <source>
        <dbReference type="PROSITE-ProRule" id="PRU00175"/>
    </source>
</evidence>
<dbReference type="InParanoid" id="E5A9E1"/>
<dbReference type="GeneID" id="13293213"/>
<dbReference type="eggNOG" id="ENOG502RFM6">
    <property type="taxonomic scope" value="Eukaryota"/>
</dbReference>